<dbReference type="Pfam" id="PF13649">
    <property type="entry name" value="Methyltransf_25"/>
    <property type="match status" value="1"/>
</dbReference>
<dbReference type="Gene3D" id="3.40.50.150">
    <property type="entry name" value="Vaccinia Virus protein VP39"/>
    <property type="match status" value="1"/>
</dbReference>
<organism evidence="2 3">
    <name type="scientific">Bradyrhizobium campsiandrae</name>
    <dbReference type="NCBI Taxonomy" id="1729892"/>
    <lineage>
        <taxon>Bacteria</taxon>
        <taxon>Pseudomonadati</taxon>
        <taxon>Pseudomonadota</taxon>
        <taxon>Alphaproteobacteria</taxon>
        <taxon>Hyphomicrobiales</taxon>
        <taxon>Nitrobacteraceae</taxon>
        <taxon>Bradyrhizobium</taxon>
    </lineage>
</organism>
<dbReference type="GO" id="GO:0008168">
    <property type="term" value="F:methyltransferase activity"/>
    <property type="evidence" value="ECO:0007669"/>
    <property type="project" value="UniProtKB-KW"/>
</dbReference>
<dbReference type="EMBL" id="JAATTO010000027">
    <property type="protein sequence ID" value="MBC9980482.1"/>
    <property type="molecule type" value="Genomic_DNA"/>
</dbReference>
<dbReference type="Proteomes" id="UP000639516">
    <property type="component" value="Unassembled WGS sequence"/>
</dbReference>
<accession>A0ABR7U943</accession>
<keyword evidence="3" id="KW-1185">Reference proteome</keyword>
<feature type="domain" description="Methyltransferase" evidence="1">
    <location>
        <begin position="54"/>
        <end position="127"/>
    </location>
</feature>
<dbReference type="InterPro" id="IPR029063">
    <property type="entry name" value="SAM-dependent_MTases_sf"/>
</dbReference>
<dbReference type="InterPro" id="IPR041698">
    <property type="entry name" value="Methyltransf_25"/>
</dbReference>
<reference evidence="2 3" key="1">
    <citation type="journal article" date="2020" name="Arch. Microbiol.">
        <title>Bradyrhizobium campsiandrae sp. nov., a nitrogen-fixing bacterial strain isolated from a native leguminous tree from the Amazon adapted to flooded conditions.</title>
        <authorList>
            <person name="Cabral Michel D."/>
            <person name="Martins da Costa E."/>
            <person name="Azarias Guimaraes A."/>
            <person name="Soares de Carvalho T."/>
            <person name="Santos de Castro Caputo P."/>
            <person name="Willems A."/>
            <person name="de Souza Moreira F.M."/>
        </authorList>
    </citation>
    <scope>NUCLEOTIDE SEQUENCE [LARGE SCALE GENOMIC DNA]</scope>
    <source>
        <strain evidence="3">INPA 384B</strain>
    </source>
</reference>
<keyword evidence="2" id="KW-0808">Transferase</keyword>
<dbReference type="SUPFAM" id="SSF53335">
    <property type="entry name" value="S-adenosyl-L-methionine-dependent methyltransferases"/>
    <property type="match status" value="1"/>
</dbReference>
<evidence type="ECO:0000313" key="2">
    <source>
        <dbReference type="EMBL" id="MBC9980482.1"/>
    </source>
</evidence>
<evidence type="ECO:0000259" key="1">
    <source>
        <dbReference type="Pfam" id="PF13649"/>
    </source>
</evidence>
<gene>
    <name evidence="2" type="ORF">HA482_19975</name>
</gene>
<comment type="caution">
    <text evidence="2">The sequence shown here is derived from an EMBL/GenBank/DDBJ whole genome shotgun (WGS) entry which is preliminary data.</text>
</comment>
<dbReference type="RefSeq" id="WP_188098527.1">
    <property type="nucleotide sequence ID" value="NZ_JAANIH010000009.1"/>
</dbReference>
<evidence type="ECO:0000313" key="3">
    <source>
        <dbReference type="Proteomes" id="UP000639516"/>
    </source>
</evidence>
<protein>
    <submittedName>
        <fullName evidence="2">Class I SAM-dependent methyltransferase</fullName>
    </submittedName>
</protein>
<keyword evidence="2" id="KW-0489">Methyltransferase</keyword>
<dbReference type="GO" id="GO:0032259">
    <property type="term" value="P:methylation"/>
    <property type="evidence" value="ECO:0007669"/>
    <property type="project" value="UniProtKB-KW"/>
</dbReference>
<proteinExistence type="predicted"/>
<name>A0ABR7U943_9BRAD</name>
<sequence>MHDIDKEKILARYAGRIEEFGHGAAALGEPKHRQAFYFDILRQVDGLQPTDSLVDIGCGYGDFFDFLRKSGWRGAYTGIDINPQLIEEGRRAYPEAELAVVDIQAEPLDRVWDWCFCCQALTSTTEAVAYIDHFESMVQIMWGLCRKGLVFNLLSPLADYTHPVHARPPFAEVLQVLNKLTNRFTVRHDYMPYEYAIYAYKDNAVDRSNFIFEAQEERFRELTGRWRGLGR</sequence>